<keyword evidence="2" id="KW-1185">Reference proteome</keyword>
<comment type="caution">
    <text evidence="1">The sequence shown here is derived from an EMBL/GenBank/DDBJ whole genome shotgun (WGS) entry which is preliminary data.</text>
</comment>
<evidence type="ECO:0000313" key="2">
    <source>
        <dbReference type="Proteomes" id="UP001054945"/>
    </source>
</evidence>
<proteinExistence type="predicted"/>
<sequence>MITTPWGKGDIFHRKIFLTSNTVSNGGKIRIKSGQYVPCLATHHPSTDETKAFDQPAFISIHVTPIVISISQLPSFTRDRSRAYHVDFLQKGTH</sequence>
<dbReference type="EMBL" id="BPLR01002905">
    <property type="protein sequence ID" value="GIX79181.1"/>
    <property type="molecule type" value="Genomic_DNA"/>
</dbReference>
<name>A0AAV4N673_CAEEX</name>
<evidence type="ECO:0000313" key="1">
    <source>
        <dbReference type="EMBL" id="GIX79181.1"/>
    </source>
</evidence>
<dbReference type="Proteomes" id="UP001054945">
    <property type="component" value="Unassembled WGS sequence"/>
</dbReference>
<protein>
    <submittedName>
        <fullName evidence="1">Uncharacterized protein</fullName>
    </submittedName>
</protein>
<accession>A0AAV4N673</accession>
<gene>
    <name evidence="1" type="ORF">CEXT_221001</name>
</gene>
<dbReference type="AlphaFoldDB" id="A0AAV4N673"/>
<organism evidence="1 2">
    <name type="scientific">Caerostris extrusa</name>
    <name type="common">Bark spider</name>
    <name type="synonym">Caerostris bankana</name>
    <dbReference type="NCBI Taxonomy" id="172846"/>
    <lineage>
        <taxon>Eukaryota</taxon>
        <taxon>Metazoa</taxon>
        <taxon>Ecdysozoa</taxon>
        <taxon>Arthropoda</taxon>
        <taxon>Chelicerata</taxon>
        <taxon>Arachnida</taxon>
        <taxon>Araneae</taxon>
        <taxon>Araneomorphae</taxon>
        <taxon>Entelegynae</taxon>
        <taxon>Araneoidea</taxon>
        <taxon>Araneidae</taxon>
        <taxon>Caerostris</taxon>
    </lineage>
</organism>
<reference evidence="1 2" key="1">
    <citation type="submission" date="2021-06" db="EMBL/GenBank/DDBJ databases">
        <title>Caerostris extrusa draft genome.</title>
        <authorList>
            <person name="Kono N."/>
            <person name="Arakawa K."/>
        </authorList>
    </citation>
    <scope>NUCLEOTIDE SEQUENCE [LARGE SCALE GENOMIC DNA]</scope>
</reference>